<evidence type="ECO:0000256" key="1">
    <source>
        <dbReference type="ARBA" id="ARBA00022722"/>
    </source>
</evidence>
<dbReference type="OrthoDB" id="8191639at2759"/>
<protein>
    <submittedName>
        <fullName evidence="3">Uncharacterized protein</fullName>
    </submittedName>
</protein>
<proteinExistence type="predicted"/>
<dbReference type="GO" id="GO:0005634">
    <property type="term" value="C:nucleus"/>
    <property type="evidence" value="ECO:0007669"/>
    <property type="project" value="TreeGrafter"/>
</dbReference>
<name>A0A821VUA9_9NEOP</name>
<sequence length="126" mass="14487">MVRIYAINCEMVYNKVSRVTLVDEKFNRVLDTRNMPGYAVLLFKEIINEEDVLVGFNVQKDLQALGFSHSNIKDMATHPALLESGEIELLKNLAFQELGLHILEGDKYNSVYYAKAAMDIYKKYSF</sequence>
<dbReference type="Proteomes" id="UP000663880">
    <property type="component" value="Unassembled WGS sequence"/>
</dbReference>
<dbReference type="AlphaFoldDB" id="A0A821VUA9"/>
<keyword evidence="1" id="KW-0540">Nuclease</keyword>
<comment type="caution">
    <text evidence="3">The sequence shown here is derived from an EMBL/GenBank/DDBJ whole genome shotgun (WGS) entry which is preliminary data.</text>
</comment>
<dbReference type="GO" id="GO:0003676">
    <property type="term" value="F:nucleic acid binding"/>
    <property type="evidence" value="ECO:0007669"/>
    <property type="project" value="InterPro"/>
</dbReference>
<keyword evidence="4" id="KW-1185">Reference proteome</keyword>
<dbReference type="EMBL" id="CAJOBZ010000047">
    <property type="protein sequence ID" value="CAF4913395.1"/>
    <property type="molecule type" value="Genomic_DNA"/>
</dbReference>
<dbReference type="Gene3D" id="3.30.420.10">
    <property type="entry name" value="Ribonuclease H-like superfamily/Ribonuclease H"/>
    <property type="match status" value="1"/>
</dbReference>
<evidence type="ECO:0000313" key="3">
    <source>
        <dbReference type="EMBL" id="CAF4913395.1"/>
    </source>
</evidence>
<evidence type="ECO:0000313" key="4">
    <source>
        <dbReference type="Proteomes" id="UP000663880"/>
    </source>
</evidence>
<accession>A0A821VUA9</accession>
<dbReference type="InterPro" id="IPR012337">
    <property type="entry name" value="RNaseH-like_sf"/>
</dbReference>
<dbReference type="PANTHER" id="PTHR12801:SF45">
    <property type="entry name" value="RNA EXONUCLEASE 4"/>
    <property type="match status" value="1"/>
</dbReference>
<evidence type="ECO:0000256" key="2">
    <source>
        <dbReference type="ARBA" id="ARBA00022801"/>
    </source>
</evidence>
<dbReference type="PANTHER" id="PTHR12801">
    <property type="entry name" value="RNA EXONUCLEASE REXO1 / RECO3 FAMILY MEMBER-RELATED"/>
    <property type="match status" value="1"/>
</dbReference>
<reference evidence="3" key="1">
    <citation type="submission" date="2021-02" db="EMBL/GenBank/DDBJ databases">
        <authorList>
            <person name="Steward A R."/>
        </authorList>
    </citation>
    <scope>NUCLEOTIDE SEQUENCE</scope>
</reference>
<dbReference type="InterPro" id="IPR047021">
    <property type="entry name" value="REXO1/3/4-like"/>
</dbReference>
<dbReference type="GO" id="GO:0004527">
    <property type="term" value="F:exonuclease activity"/>
    <property type="evidence" value="ECO:0007669"/>
    <property type="project" value="InterPro"/>
</dbReference>
<keyword evidence="2" id="KW-0378">Hydrolase</keyword>
<dbReference type="InterPro" id="IPR036397">
    <property type="entry name" value="RNaseH_sf"/>
</dbReference>
<gene>
    <name evidence="3" type="ORF">PMACD_LOCUS12349</name>
</gene>
<dbReference type="SUPFAM" id="SSF53098">
    <property type="entry name" value="Ribonuclease H-like"/>
    <property type="match status" value="1"/>
</dbReference>
<organism evidence="3 4">
    <name type="scientific">Pieris macdunnoughi</name>
    <dbReference type="NCBI Taxonomy" id="345717"/>
    <lineage>
        <taxon>Eukaryota</taxon>
        <taxon>Metazoa</taxon>
        <taxon>Ecdysozoa</taxon>
        <taxon>Arthropoda</taxon>
        <taxon>Hexapoda</taxon>
        <taxon>Insecta</taxon>
        <taxon>Pterygota</taxon>
        <taxon>Neoptera</taxon>
        <taxon>Endopterygota</taxon>
        <taxon>Lepidoptera</taxon>
        <taxon>Glossata</taxon>
        <taxon>Ditrysia</taxon>
        <taxon>Papilionoidea</taxon>
        <taxon>Pieridae</taxon>
        <taxon>Pierinae</taxon>
        <taxon>Pieris</taxon>
    </lineage>
</organism>